<keyword evidence="1" id="KW-0732">Signal</keyword>
<dbReference type="PANTHER" id="PTHR36312:SF1">
    <property type="entry name" value="OS01G0594500 PROTEIN"/>
    <property type="match status" value="1"/>
</dbReference>
<dbReference type="EMBL" id="JBJKBG010000010">
    <property type="protein sequence ID" value="KAL3721038.1"/>
    <property type="molecule type" value="Genomic_DNA"/>
</dbReference>
<evidence type="ECO:0000313" key="2">
    <source>
        <dbReference type="EMBL" id="KAL3721038.1"/>
    </source>
</evidence>
<accession>A0ABD3J3T2</accession>
<comment type="caution">
    <text evidence="2">The sequence shown here is derived from an EMBL/GenBank/DDBJ whole genome shotgun (WGS) entry which is preliminary data.</text>
</comment>
<feature type="chain" id="PRO_5044826254" description="Thionin-like protein" evidence="1">
    <location>
        <begin position="24"/>
        <end position="96"/>
    </location>
</feature>
<evidence type="ECO:0008006" key="4">
    <source>
        <dbReference type="Google" id="ProtNLM"/>
    </source>
</evidence>
<dbReference type="AlphaFoldDB" id="A0ABD3J3T2"/>
<dbReference type="PANTHER" id="PTHR36312">
    <property type="entry name" value="THIONIN-LIKE PROTEIN 1"/>
    <property type="match status" value="1"/>
</dbReference>
<organism evidence="2 3">
    <name type="scientific">Eucalyptus globulus</name>
    <name type="common">Tasmanian blue gum</name>
    <dbReference type="NCBI Taxonomy" id="34317"/>
    <lineage>
        <taxon>Eukaryota</taxon>
        <taxon>Viridiplantae</taxon>
        <taxon>Streptophyta</taxon>
        <taxon>Embryophyta</taxon>
        <taxon>Tracheophyta</taxon>
        <taxon>Spermatophyta</taxon>
        <taxon>Magnoliopsida</taxon>
        <taxon>eudicotyledons</taxon>
        <taxon>Gunneridae</taxon>
        <taxon>Pentapetalae</taxon>
        <taxon>rosids</taxon>
        <taxon>malvids</taxon>
        <taxon>Myrtales</taxon>
        <taxon>Myrtaceae</taxon>
        <taxon>Myrtoideae</taxon>
        <taxon>Eucalypteae</taxon>
        <taxon>Eucalyptus</taxon>
    </lineage>
</organism>
<evidence type="ECO:0000256" key="1">
    <source>
        <dbReference type="SAM" id="SignalP"/>
    </source>
</evidence>
<dbReference type="Proteomes" id="UP001634007">
    <property type="component" value="Unassembled WGS sequence"/>
</dbReference>
<reference evidence="2 3" key="1">
    <citation type="submission" date="2024-11" db="EMBL/GenBank/DDBJ databases">
        <title>Chromosome-level genome assembly of Eucalyptus globulus Labill. provides insights into its genome evolution.</title>
        <authorList>
            <person name="Li X."/>
        </authorList>
    </citation>
    <scope>NUCLEOTIDE SEQUENCE [LARGE SCALE GENOMIC DNA]</scope>
    <source>
        <strain evidence="2">CL2024</strain>
        <tissue evidence="2">Fresh tender leaves</tissue>
    </source>
</reference>
<sequence>MDKVKPVFILCLGLGLFLGQATADAEFLGCYARCFVICCLNHCIHPLSEFSNDPQYFCKLGCAFSSCSNLSSKDNPNEKAVAGCVDSCLDPCTDHV</sequence>
<feature type="signal peptide" evidence="1">
    <location>
        <begin position="1"/>
        <end position="23"/>
    </location>
</feature>
<dbReference type="InterPro" id="IPR038975">
    <property type="entry name" value="THNL"/>
</dbReference>
<keyword evidence="3" id="KW-1185">Reference proteome</keyword>
<name>A0ABD3J3T2_EUCGL</name>
<evidence type="ECO:0000313" key="3">
    <source>
        <dbReference type="Proteomes" id="UP001634007"/>
    </source>
</evidence>
<gene>
    <name evidence="2" type="ORF">ACJRO7_005801</name>
</gene>
<protein>
    <recommendedName>
        <fullName evidence="4">Thionin-like protein</fullName>
    </recommendedName>
</protein>
<proteinExistence type="predicted"/>